<feature type="compositionally biased region" description="Polar residues" evidence="1">
    <location>
        <begin position="541"/>
        <end position="558"/>
    </location>
</feature>
<evidence type="ECO:0000256" key="1">
    <source>
        <dbReference type="SAM" id="MobiDB-lite"/>
    </source>
</evidence>
<feature type="compositionally biased region" description="Polar residues" evidence="1">
    <location>
        <begin position="233"/>
        <end position="244"/>
    </location>
</feature>
<keyword evidence="2" id="KW-1185">Reference proteome</keyword>
<feature type="compositionally biased region" description="Low complexity" evidence="1">
    <location>
        <begin position="573"/>
        <end position="583"/>
    </location>
</feature>
<proteinExistence type="predicted"/>
<feature type="compositionally biased region" description="Polar residues" evidence="1">
    <location>
        <begin position="183"/>
        <end position="223"/>
    </location>
</feature>
<dbReference type="AlphaFoldDB" id="A0AAF3FK90"/>
<organism evidence="2 3">
    <name type="scientific">Mesorhabditis belari</name>
    <dbReference type="NCBI Taxonomy" id="2138241"/>
    <lineage>
        <taxon>Eukaryota</taxon>
        <taxon>Metazoa</taxon>
        <taxon>Ecdysozoa</taxon>
        <taxon>Nematoda</taxon>
        <taxon>Chromadorea</taxon>
        <taxon>Rhabditida</taxon>
        <taxon>Rhabditina</taxon>
        <taxon>Rhabditomorpha</taxon>
        <taxon>Rhabditoidea</taxon>
        <taxon>Rhabditidae</taxon>
        <taxon>Mesorhabditinae</taxon>
        <taxon>Mesorhabditis</taxon>
    </lineage>
</organism>
<sequence>MNVTCLFPKCEEQLQPHDLDDHIRHHLRLKLYRCYCEKRFYTWAGLQEHLETIADDEIHCITNDCPGDVYLKALVSRIIADFKSAENGAPIPVIASNLRLRAHAVASRSASITPAEIVGEKRPGLETQEEVAPRKVYCSMQMPAENSADDLAIFVPARSASRSPIRPVALRPVGKSSERKRNFSNSTQRKDNQTPSRTACRTPVSTAPLNVSEQTNTISSPQSSKRRDHTLASREQSLASTTRSVRLKTPIKNVAKLHKKPTSPNKSVVPPITITIPSETNEGRTLHEAITDVLNMPTLPKEKMTLPPELANLGNVTCQKCPKLSFTVDFSERRTHVANTHVSANQGNWRYTGDYRKELAYQMRECFSDLASEDDLCVVCYDTAVKPTRYTSETGRMGHVRACHLPADKFLPCPFAFESNSCRMHRFKTTEDVNSHCQLVHLIEGYSTLKDTKKPVYEQFLHFKRIYNLFCSELKGLYFPVPVNSSAVTASNSPLRNEAANDNGQVVAHTDPNVQQEAQSTDVQPIKQENMVELQREVSETPPTTSRTFPLKSGTWTPMPTRPYSALSRMTGRRSFPSPSSGGLRNPFATAQRRGRGRQQQIQPNHDWHFRGNKF</sequence>
<evidence type="ECO:0008006" key="4">
    <source>
        <dbReference type="Google" id="ProtNLM"/>
    </source>
</evidence>
<protein>
    <recommendedName>
        <fullName evidence="4">C2H2-type domain-containing protein</fullName>
    </recommendedName>
</protein>
<feature type="region of interest" description="Disordered" evidence="1">
    <location>
        <begin position="537"/>
        <end position="602"/>
    </location>
</feature>
<name>A0AAF3FK90_9BILA</name>
<dbReference type="WBParaSite" id="MBELARI_LOCUS7525">
    <property type="protein sequence ID" value="MBELARI_LOCUS7525"/>
    <property type="gene ID" value="MBELARI_LOCUS7525"/>
</dbReference>
<evidence type="ECO:0000313" key="3">
    <source>
        <dbReference type="WBParaSite" id="MBELARI_LOCUS7525"/>
    </source>
</evidence>
<reference evidence="3" key="1">
    <citation type="submission" date="2024-02" db="UniProtKB">
        <authorList>
            <consortium name="WormBaseParasite"/>
        </authorList>
    </citation>
    <scope>IDENTIFICATION</scope>
</reference>
<feature type="region of interest" description="Disordered" evidence="1">
    <location>
        <begin position="165"/>
        <end position="250"/>
    </location>
</feature>
<dbReference type="Proteomes" id="UP000887575">
    <property type="component" value="Unassembled WGS sequence"/>
</dbReference>
<accession>A0AAF3FK90</accession>
<evidence type="ECO:0000313" key="2">
    <source>
        <dbReference type="Proteomes" id="UP000887575"/>
    </source>
</evidence>